<protein>
    <submittedName>
        <fullName evidence="2">Uncharacterized protein</fullName>
    </submittedName>
</protein>
<sequence length="139" mass="15149">MARWWSALVAEAVAAPAVVVAGPEALPMAWWWSALAAAAVAAPGVVVAGPEALPMPWWWPDRAMREREIDLLVQVSNEPDASCFDLFSKRYWEGLSMLLLSLSFTWKALAPYYGTLAVVGTVLCSIIYDMGVPLVVVNI</sequence>
<feature type="transmembrane region" description="Helical" evidence="1">
    <location>
        <begin position="31"/>
        <end position="59"/>
    </location>
</feature>
<feature type="transmembrane region" description="Helical" evidence="1">
    <location>
        <begin position="115"/>
        <end position="137"/>
    </location>
</feature>
<evidence type="ECO:0000313" key="2">
    <source>
        <dbReference type="EMBL" id="CDM85827.1"/>
    </source>
</evidence>
<proteinExistence type="predicted"/>
<dbReference type="EMBL" id="HG670306">
    <property type="protein sequence ID" value="CDM85827.1"/>
    <property type="molecule type" value="Genomic_DNA"/>
</dbReference>
<name>A0A077S6I7_WHEAT</name>
<keyword evidence="1" id="KW-0812">Transmembrane</keyword>
<evidence type="ECO:0000256" key="1">
    <source>
        <dbReference type="SAM" id="Phobius"/>
    </source>
</evidence>
<gene>
    <name evidence="2" type="ORF">TRAES_3BF053500070CFD_c1</name>
</gene>
<keyword evidence="1" id="KW-0472">Membrane</keyword>
<reference evidence="2" key="1">
    <citation type="journal article" date="2014" name="Science">
        <title>Structural and functional partitioning of bread wheat chromosome 3B.</title>
        <authorList>
            <person name="Choulet F."/>
            <person name="Alberti A."/>
            <person name="Theil S."/>
            <person name="Glover N."/>
            <person name="Barbe V."/>
            <person name="Daron J."/>
            <person name="Pingault L."/>
            <person name="Sourdille P."/>
            <person name="Couloux A."/>
            <person name="Paux E."/>
            <person name="Leroy P."/>
            <person name="Mangenot S."/>
            <person name="Guilhot N."/>
            <person name="Le Gouis J."/>
            <person name="Balfourier F."/>
            <person name="Alaux M."/>
            <person name="Jamilloux V."/>
            <person name="Poulain J."/>
            <person name="Durand C."/>
            <person name="Bellec A."/>
            <person name="Gaspin C."/>
            <person name="Safar J."/>
            <person name="Dolezel J."/>
            <person name="Rogers J."/>
            <person name="Vandepoele K."/>
            <person name="Aury J.M."/>
            <person name="Mayer K."/>
            <person name="Berges H."/>
            <person name="Quesneville H."/>
            <person name="Wincker P."/>
            <person name="Feuillet C."/>
        </authorList>
    </citation>
    <scope>NUCLEOTIDE SEQUENCE</scope>
</reference>
<keyword evidence="1" id="KW-1133">Transmembrane helix</keyword>
<dbReference type="HOGENOM" id="CLU_1848740_0_0_1"/>
<accession>A0A077S6I7</accession>
<dbReference type="AlphaFoldDB" id="A0A077S6I7"/>
<organism evidence="2">
    <name type="scientific">Triticum aestivum</name>
    <name type="common">Wheat</name>
    <dbReference type="NCBI Taxonomy" id="4565"/>
    <lineage>
        <taxon>Eukaryota</taxon>
        <taxon>Viridiplantae</taxon>
        <taxon>Streptophyta</taxon>
        <taxon>Embryophyta</taxon>
        <taxon>Tracheophyta</taxon>
        <taxon>Spermatophyta</taxon>
        <taxon>Magnoliopsida</taxon>
        <taxon>Liliopsida</taxon>
        <taxon>Poales</taxon>
        <taxon>Poaceae</taxon>
        <taxon>BOP clade</taxon>
        <taxon>Pooideae</taxon>
        <taxon>Triticodae</taxon>
        <taxon>Triticeae</taxon>
        <taxon>Triticinae</taxon>
        <taxon>Triticum</taxon>
    </lineage>
</organism>